<name>X1N4U6_9ZZZZ</name>
<accession>X1N4U6</accession>
<dbReference type="SUPFAM" id="SSF53335">
    <property type="entry name" value="S-adenosyl-L-methionine-dependent methyltransferases"/>
    <property type="match status" value="1"/>
</dbReference>
<sequence>VSEIKVDLEQCPMRNSDANILVTDSRNLRSNELNGRKFRLCVMSPPYLNSFDYTDIYRPELFLGKFVSSNKGLKELRLRTLRSHVQVDWEKPKQMDMGQLFSSSLADIEKHADSLWNDRIPSMIQAYFQDLKLVLGNLRELAQENASVWIVVSTSAYAGVEIPVDLIIADIGVQVGWLLRELKVTHYLRRVPGQQWKTLYKKKNKQPHLRESVIIFDSKPQAKSTIIGV</sequence>
<proteinExistence type="predicted"/>
<dbReference type="AlphaFoldDB" id="X1N4U6"/>
<dbReference type="Gene3D" id="3.40.50.150">
    <property type="entry name" value="Vaccinia Virus protein VP39"/>
    <property type="match status" value="1"/>
</dbReference>
<evidence type="ECO:0008006" key="2">
    <source>
        <dbReference type="Google" id="ProtNLM"/>
    </source>
</evidence>
<organism evidence="1">
    <name type="scientific">marine sediment metagenome</name>
    <dbReference type="NCBI Taxonomy" id="412755"/>
    <lineage>
        <taxon>unclassified sequences</taxon>
        <taxon>metagenomes</taxon>
        <taxon>ecological metagenomes</taxon>
    </lineage>
</organism>
<evidence type="ECO:0000313" key="1">
    <source>
        <dbReference type="EMBL" id="GAI38598.1"/>
    </source>
</evidence>
<gene>
    <name evidence="1" type="ORF">S06H3_40575</name>
</gene>
<reference evidence="1" key="1">
    <citation type="journal article" date="2014" name="Front. Microbiol.">
        <title>High frequency of phylogenetically diverse reductive dehalogenase-homologous genes in deep subseafloor sedimentary metagenomes.</title>
        <authorList>
            <person name="Kawai M."/>
            <person name="Futagami T."/>
            <person name="Toyoda A."/>
            <person name="Takaki Y."/>
            <person name="Nishi S."/>
            <person name="Hori S."/>
            <person name="Arai W."/>
            <person name="Tsubouchi T."/>
            <person name="Morono Y."/>
            <person name="Uchiyama I."/>
            <person name="Ito T."/>
            <person name="Fujiyama A."/>
            <person name="Inagaki F."/>
            <person name="Takami H."/>
        </authorList>
    </citation>
    <scope>NUCLEOTIDE SEQUENCE</scope>
    <source>
        <strain evidence="1">Expedition CK06-06</strain>
    </source>
</reference>
<dbReference type="EMBL" id="BARV01024917">
    <property type="protein sequence ID" value="GAI38598.1"/>
    <property type="molecule type" value="Genomic_DNA"/>
</dbReference>
<dbReference type="InterPro" id="IPR029063">
    <property type="entry name" value="SAM-dependent_MTases_sf"/>
</dbReference>
<comment type="caution">
    <text evidence="1">The sequence shown here is derived from an EMBL/GenBank/DDBJ whole genome shotgun (WGS) entry which is preliminary data.</text>
</comment>
<protein>
    <recommendedName>
        <fullName evidence="2">DNA methylase N-4/N-6 domain-containing protein</fullName>
    </recommendedName>
</protein>
<feature type="non-terminal residue" evidence="1">
    <location>
        <position position="1"/>
    </location>
</feature>